<dbReference type="AlphaFoldDB" id="A0A6V7HBV1"/>
<gene>
    <name evidence="2" type="ORF">MHI_LOCUS721651</name>
</gene>
<organism evidence="2 3">
    <name type="scientific">Heterotrigona itama</name>
    <dbReference type="NCBI Taxonomy" id="395501"/>
    <lineage>
        <taxon>Eukaryota</taxon>
        <taxon>Metazoa</taxon>
        <taxon>Ecdysozoa</taxon>
        <taxon>Arthropoda</taxon>
        <taxon>Hexapoda</taxon>
        <taxon>Insecta</taxon>
        <taxon>Pterygota</taxon>
        <taxon>Neoptera</taxon>
        <taxon>Endopterygota</taxon>
        <taxon>Hymenoptera</taxon>
        <taxon>Apocrita</taxon>
        <taxon>Aculeata</taxon>
        <taxon>Apoidea</taxon>
        <taxon>Anthophila</taxon>
        <taxon>Apidae</taxon>
        <taxon>Heterotrigona</taxon>
    </lineage>
</organism>
<accession>A0A6V7HBV1</accession>
<reference evidence="2" key="1">
    <citation type="submission" date="2020-07" db="EMBL/GenBank/DDBJ databases">
        <authorList>
            <person name="Nazaruddin N."/>
        </authorList>
    </citation>
    <scope>NUCLEOTIDE SEQUENCE</scope>
</reference>
<keyword evidence="3" id="KW-1185">Reference proteome</keyword>
<sequence length="111" mass="12124">MRAAHVSAVTPCRLCHFVIPEFRFSTDFPTRDPLACGNSARRPRSITARESKLSERLEIWKPNGRISLSRRSDSIKRPPNYPTPDKADIAGVGPAGPTPTGTNIGASVPRD</sequence>
<dbReference type="Proteomes" id="UP000752696">
    <property type="component" value="Unassembled WGS sequence"/>
</dbReference>
<protein>
    <submittedName>
        <fullName evidence="2">Uncharacterized protein</fullName>
    </submittedName>
</protein>
<feature type="region of interest" description="Disordered" evidence="1">
    <location>
        <begin position="68"/>
        <end position="111"/>
    </location>
</feature>
<evidence type="ECO:0000313" key="2">
    <source>
        <dbReference type="EMBL" id="CAD1477324.1"/>
    </source>
</evidence>
<evidence type="ECO:0000313" key="3">
    <source>
        <dbReference type="Proteomes" id="UP000752696"/>
    </source>
</evidence>
<dbReference type="EMBL" id="CAJDYZ010009952">
    <property type="protein sequence ID" value="CAD1477324.1"/>
    <property type="molecule type" value="Genomic_DNA"/>
</dbReference>
<comment type="caution">
    <text evidence="2">The sequence shown here is derived from an EMBL/GenBank/DDBJ whole genome shotgun (WGS) entry which is preliminary data.</text>
</comment>
<name>A0A6V7HBV1_9HYME</name>
<proteinExistence type="predicted"/>
<evidence type="ECO:0000256" key="1">
    <source>
        <dbReference type="SAM" id="MobiDB-lite"/>
    </source>
</evidence>
<feature type="compositionally biased region" description="Low complexity" evidence="1">
    <location>
        <begin position="98"/>
        <end position="111"/>
    </location>
</feature>